<keyword evidence="2" id="KW-1185">Reference proteome</keyword>
<dbReference type="EMBL" id="CM046125">
    <property type="protein sequence ID" value="KAI8423091.1"/>
    <property type="molecule type" value="Genomic_DNA"/>
</dbReference>
<evidence type="ECO:0000313" key="1">
    <source>
        <dbReference type="EMBL" id="KAI8423091.1"/>
    </source>
</evidence>
<accession>A0ACC0JGC6</accession>
<proteinExistence type="predicted"/>
<dbReference type="Proteomes" id="UP001064048">
    <property type="component" value="Chromosome 25"/>
</dbReference>
<evidence type="ECO:0000313" key="2">
    <source>
        <dbReference type="Proteomes" id="UP001064048"/>
    </source>
</evidence>
<name>A0ACC0JGC6_CHOFU</name>
<gene>
    <name evidence="1" type="ORF">MSG28_014175</name>
</gene>
<comment type="caution">
    <text evidence="1">The sequence shown here is derived from an EMBL/GenBank/DDBJ whole genome shotgun (WGS) entry which is preliminary data.</text>
</comment>
<organism evidence="1 2">
    <name type="scientific">Choristoneura fumiferana</name>
    <name type="common">Spruce budworm moth</name>
    <name type="synonym">Archips fumiferana</name>
    <dbReference type="NCBI Taxonomy" id="7141"/>
    <lineage>
        <taxon>Eukaryota</taxon>
        <taxon>Metazoa</taxon>
        <taxon>Ecdysozoa</taxon>
        <taxon>Arthropoda</taxon>
        <taxon>Hexapoda</taxon>
        <taxon>Insecta</taxon>
        <taxon>Pterygota</taxon>
        <taxon>Neoptera</taxon>
        <taxon>Endopterygota</taxon>
        <taxon>Lepidoptera</taxon>
        <taxon>Glossata</taxon>
        <taxon>Ditrysia</taxon>
        <taxon>Tortricoidea</taxon>
        <taxon>Tortricidae</taxon>
        <taxon>Tortricinae</taxon>
        <taxon>Choristoneura</taxon>
    </lineage>
</organism>
<protein>
    <submittedName>
        <fullName evidence="1">Uncharacterized protein</fullName>
    </submittedName>
</protein>
<reference evidence="1 2" key="1">
    <citation type="journal article" date="2022" name="Genome Biol. Evol.">
        <title>The Spruce Budworm Genome: Reconstructing the Evolutionary History of Antifreeze Proteins.</title>
        <authorList>
            <person name="Beliveau C."/>
            <person name="Gagne P."/>
            <person name="Picq S."/>
            <person name="Vernygora O."/>
            <person name="Keeling C.I."/>
            <person name="Pinkney K."/>
            <person name="Doucet D."/>
            <person name="Wen F."/>
            <person name="Johnston J.S."/>
            <person name="Maaroufi H."/>
            <person name="Boyle B."/>
            <person name="Laroche J."/>
            <person name="Dewar K."/>
            <person name="Juretic N."/>
            <person name="Blackburn G."/>
            <person name="Nisole A."/>
            <person name="Brunet B."/>
            <person name="Brandao M."/>
            <person name="Lumley L."/>
            <person name="Duan J."/>
            <person name="Quan G."/>
            <person name="Lucarotti C.J."/>
            <person name="Roe A.D."/>
            <person name="Sperling F.A.H."/>
            <person name="Levesque R.C."/>
            <person name="Cusson M."/>
        </authorList>
    </citation>
    <scope>NUCLEOTIDE SEQUENCE [LARGE SCALE GENOMIC DNA]</scope>
    <source>
        <strain evidence="1">Glfc:IPQL:Cfum</strain>
    </source>
</reference>
<sequence length="896" mass="102333">MEYEQHNEITTSYNNNTVKHNYNDCKDFDNYIAVDCLDKHKDFLEHKNFRAKLDETTHLNTPFSVKDILNINQTTAYNYDRTDTWKMNERDRRYDYMYQPSCSTDYFNQVYPNIPMQSSIEPYWTQEMYHEPIMEEFYSYNPYCHNLYQNFDQCTVTPQLVEAYVKEPLREQAPAQLLSQERSFEKVPIEGNPPQYPIVEAFEKQPAVSRTNSKTPTSPCSEKVDRKDKRAKRKPRILFSQNQVHELEKRFKAQRYLSAPEREEMAKYLHLSPTQVKIWFQNRRYKSKRVKSDEVSTSTDAKPSKNTGRKFFKAESKDKLDMFDTFKPVAGIATSNKYEIEKDETLTSSHYFEDTFAYEEDNDKYYSDKRDGGVGTSTDNVGKIGDFTGDSNPHLLRIESTQAPAPTGPAPTTWRTCLGMNPHLSKRITKNAYITILALAGCSRGTLASLARLVLVLVVVEPNTLLLATLVVAPKVSIQLMLYVTFSVRYRVHVGCAGAASGARAASRSSIYLDDCQWEMLPFLCNGLDRHLGNSSNDLGERGKSEFENGMLDGFGAKSFLKPASYSKEDFGKKEVVNKSLNYYDDCNYRDYADDAALDMTRKHYPVTELSDDYDSRSSNTGSPVRRTSSPSSDIAYKPFMYERKTPPTSPLIPNYPTMDYTQNTGRKKRSRAAFSHAQVYELEKRFSQQRYLSGPERADLAANLKLTETQVKIWFQNRRYKTKRKQLQMQENGMLAAAAAAANHARKVAVKVLVNNNGQPSLPDLKQYPPPIIGKALNPLFAPPLLDTPVLKHFAGVYGVDFAKNPEYKALLQESYNQAVLQSLYGSHLGANYPNIPNLPLSYMYYPGHPAFGIPMQCEQDKECGEHSRGKEKKPQVDVNENSSESMASNIEIEN</sequence>